<organism evidence="10 11">
    <name type="scientific">Methyloceanibacter marginalis</name>
    <dbReference type="NCBI Taxonomy" id="1774971"/>
    <lineage>
        <taxon>Bacteria</taxon>
        <taxon>Pseudomonadati</taxon>
        <taxon>Pseudomonadota</taxon>
        <taxon>Alphaproteobacteria</taxon>
        <taxon>Hyphomicrobiales</taxon>
        <taxon>Hyphomicrobiaceae</taxon>
        <taxon>Methyloceanibacter</taxon>
    </lineage>
</organism>
<evidence type="ECO:0000256" key="3">
    <source>
        <dbReference type="ARBA" id="ARBA00022618"/>
    </source>
</evidence>
<evidence type="ECO:0000256" key="5">
    <source>
        <dbReference type="ARBA" id="ARBA00022989"/>
    </source>
</evidence>
<dbReference type="InterPro" id="IPR013685">
    <property type="entry name" value="POTRA_FtsQ_type"/>
</dbReference>
<evidence type="ECO:0000256" key="8">
    <source>
        <dbReference type="SAM" id="Phobius"/>
    </source>
</evidence>
<dbReference type="InterPro" id="IPR026579">
    <property type="entry name" value="FtsQ"/>
</dbReference>
<keyword evidence="2" id="KW-1003">Cell membrane</keyword>
<feature type="domain" description="POTRA" evidence="9">
    <location>
        <begin position="79"/>
        <end position="147"/>
    </location>
</feature>
<comment type="caution">
    <text evidence="10">The sequence shown here is derived from an EMBL/GenBank/DDBJ whole genome shotgun (WGS) entry which is preliminary data.</text>
</comment>
<evidence type="ECO:0000313" key="11">
    <source>
        <dbReference type="Proteomes" id="UP000095042"/>
    </source>
</evidence>
<accession>A0A1E3VRD4</accession>
<dbReference type="GO" id="GO:0016020">
    <property type="term" value="C:membrane"/>
    <property type="evidence" value="ECO:0007669"/>
    <property type="project" value="UniProtKB-SubCell"/>
</dbReference>
<feature type="transmembrane region" description="Helical" evidence="8">
    <location>
        <begin position="37"/>
        <end position="54"/>
    </location>
</feature>
<keyword evidence="11" id="KW-1185">Reference proteome</keyword>
<evidence type="ECO:0000256" key="1">
    <source>
        <dbReference type="ARBA" id="ARBA00004370"/>
    </source>
</evidence>
<dbReference type="PROSITE" id="PS51779">
    <property type="entry name" value="POTRA"/>
    <property type="match status" value="1"/>
</dbReference>
<dbReference type="AlphaFoldDB" id="A0A1E3VRD4"/>
<dbReference type="Gene3D" id="3.10.20.310">
    <property type="entry name" value="membrane protein fhac"/>
    <property type="match status" value="1"/>
</dbReference>
<dbReference type="EMBL" id="LPWD01000462">
    <property type="protein sequence ID" value="ODR96085.1"/>
    <property type="molecule type" value="Genomic_DNA"/>
</dbReference>
<keyword evidence="5 8" id="KW-1133">Transmembrane helix</keyword>
<keyword evidence="7" id="KW-0131">Cell cycle</keyword>
<evidence type="ECO:0000313" key="10">
    <source>
        <dbReference type="EMBL" id="ODR96085.1"/>
    </source>
</evidence>
<reference evidence="10 11" key="1">
    <citation type="journal article" date="2016" name="Environ. Microbiol.">
        <title>New Methyloceanibacter diversity from North Sea sediments includes methanotroph containing solely the soluble methane monooxygenase.</title>
        <authorList>
            <person name="Vekeman B."/>
            <person name="Kerckhof F.M."/>
            <person name="Cremers G."/>
            <person name="de Vos P."/>
            <person name="Vandamme P."/>
            <person name="Boon N."/>
            <person name="Op den Camp H.J."/>
            <person name="Heylen K."/>
        </authorList>
    </citation>
    <scope>NUCLEOTIDE SEQUENCE [LARGE SCALE GENOMIC DNA]</scope>
    <source>
        <strain evidence="10 11">R-67177</strain>
    </source>
</reference>
<evidence type="ECO:0000256" key="6">
    <source>
        <dbReference type="ARBA" id="ARBA00023136"/>
    </source>
</evidence>
<sequence>MPRERRLPVLSGTRALVTRNPKAVRLGRARDRMQGKWILFSGLFLASAVLYGAIIGGQTGRLFDAAVTGVERLVVAVGFGVKRVTVEGQTNATDSAITTALAAGPETLMLTFDTAAAKARLEGVPWIRHAQVMRLLPSTLQVVIEEREPYAVWQNQGKTFVVDEAGVVLAPALPQPFRSCRSWSARVPASTQPSSTRRSSPIMI</sequence>
<dbReference type="PANTHER" id="PTHR35851">
    <property type="entry name" value="CELL DIVISION PROTEIN FTSQ"/>
    <property type="match status" value="1"/>
</dbReference>
<protein>
    <recommendedName>
        <fullName evidence="9">POTRA domain-containing protein</fullName>
    </recommendedName>
</protein>
<proteinExistence type="predicted"/>
<dbReference type="GO" id="GO:0090529">
    <property type="term" value="P:cell septum assembly"/>
    <property type="evidence" value="ECO:0007669"/>
    <property type="project" value="InterPro"/>
</dbReference>
<dbReference type="Proteomes" id="UP000095042">
    <property type="component" value="Unassembled WGS sequence"/>
</dbReference>
<dbReference type="Pfam" id="PF08478">
    <property type="entry name" value="POTRA_1"/>
    <property type="match status" value="1"/>
</dbReference>
<evidence type="ECO:0000256" key="4">
    <source>
        <dbReference type="ARBA" id="ARBA00022692"/>
    </source>
</evidence>
<dbReference type="InterPro" id="IPR034746">
    <property type="entry name" value="POTRA"/>
</dbReference>
<dbReference type="PANTHER" id="PTHR35851:SF1">
    <property type="entry name" value="CELL DIVISION PROTEIN FTSQ"/>
    <property type="match status" value="1"/>
</dbReference>
<comment type="subcellular location">
    <subcellularLocation>
        <location evidence="1">Membrane</location>
    </subcellularLocation>
</comment>
<keyword evidence="6 8" id="KW-0472">Membrane</keyword>
<gene>
    <name evidence="10" type="ORF">AUC71_04695</name>
</gene>
<name>A0A1E3VRD4_9HYPH</name>
<evidence type="ECO:0000259" key="9">
    <source>
        <dbReference type="PROSITE" id="PS51779"/>
    </source>
</evidence>
<evidence type="ECO:0000256" key="7">
    <source>
        <dbReference type="ARBA" id="ARBA00023306"/>
    </source>
</evidence>
<evidence type="ECO:0000256" key="2">
    <source>
        <dbReference type="ARBA" id="ARBA00022475"/>
    </source>
</evidence>
<keyword evidence="4 8" id="KW-0812">Transmembrane</keyword>
<keyword evidence="3" id="KW-0132">Cell division</keyword>